<proteinExistence type="predicted"/>
<keyword evidence="2" id="KW-1185">Reference proteome</keyword>
<evidence type="ECO:0000313" key="2">
    <source>
        <dbReference type="Proteomes" id="UP000288216"/>
    </source>
</evidence>
<evidence type="ECO:0000313" key="1">
    <source>
        <dbReference type="EMBL" id="GCB65715.1"/>
    </source>
</evidence>
<dbReference type="Proteomes" id="UP000288216">
    <property type="component" value="Unassembled WGS sequence"/>
</dbReference>
<protein>
    <submittedName>
        <fullName evidence="1">Uncharacterized protein</fullName>
    </submittedName>
</protein>
<accession>A0A401NXX8</accession>
<gene>
    <name evidence="1" type="ORF">scyTo_0000456</name>
</gene>
<dbReference type="EMBL" id="BFAA01000088">
    <property type="protein sequence ID" value="GCB65715.1"/>
    <property type="molecule type" value="Genomic_DNA"/>
</dbReference>
<name>A0A401NXX8_SCYTO</name>
<sequence>MYSHSSSRAAVEKLSVSKAWSVPASRHIPESGSNYDNLKFSWEEKPGLLGAWTMKIIEAGHNVNHTVSL</sequence>
<reference evidence="1 2" key="1">
    <citation type="journal article" date="2018" name="Nat. Ecol. Evol.">
        <title>Shark genomes provide insights into elasmobranch evolution and the origin of vertebrates.</title>
        <authorList>
            <person name="Hara Y"/>
            <person name="Yamaguchi K"/>
            <person name="Onimaru K"/>
            <person name="Kadota M"/>
            <person name="Koyanagi M"/>
            <person name="Keeley SD"/>
            <person name="Tatsumi K"/>
            <person name="Tanaka K"/>
            <person name="Motone F"/>
            <person name="Kageyama Y"/>
            <person name="Nozu R"/>
            <person name="Adachi N"/>
            <person name="Nishimura O"/>
            <person name="Nakagawa R"/>
            <person name="Tanegashima C"/>
            <person name="Kiyatake I"/>
            <person name="Matsumoto R"/>
            <person name="Murakumo K"/>
            <person name="Nishida K"/>
            <person name="Terakita A"/>
            <person name="Kuratani S"/>
            <person name="Sato K"/>
            <person name="Hyodo S Kuraku.S."/>
        </authorList>
    </citation>
    <scope>NUCLEOTIDE SEQUENCE [LARGE SCALE GENOMIC DNA]</scope>
</reference>
<dbReference type="AlphaFoldDB" id="A0A401NXX8"/>
<comment type="caution">
    <text evidence="1">The sequence shown here is derived from an EMBL/GenBank/DDBJ whole genome shotgun (WGS) entry which is preliminary data.</text>
</comment>
<organism evidence="1 2">
    <name type="scientific">Scyliorhinus torazame</name>
    <name type="common">Cloudy catshark</name>
    <name type="synonym">Catulus torazame</name>
    <dbReference type="NCBI Taxonomy" id="75743"/>
    <lineage>
        <taxon>Eukaryota</taxon>
        <taxon>Metazoa</taxon>
        <taxon>Chordata</taxon>
        <taxon>Craniata</taxon>
        <taxon>Vertebrata</taxon>
        <taxon>Chondrichthyes</taxon>
        <taxon>Elasmobranchii</taxon>
        <taxon>Galeomorphii</taxon>
        <taxon>Galeoidea</taxon>
        <taxon>Carcharhiniformes</taxon>
        <taxon>Scyliorhinidae</taxon>
        <taxon>Scyliorhinus</taxon>
    </lineage>
</organism>